<gene>
    <name evidence="10" type="ORF">HaLaN_02607</name>
</gene>
<keyword evidence="11" id="KW-1185">Reference proteome</keyword>
<evidence type="ECO:0000256" key="1">
    <source>
        <dbReference type="ARBA" id="ARBA00004395"/>
    </source>
</evidence>
<dbReference type="InterPro" id="IPR024602">
    <property type="entry name" value="COG_su2_N"/>
</dbReference>
<protein>
    <recommendedName>
        <fullName evidence="3">Conserved oligomeric Golgi complex subunit 2</fullName>
    </recommendedName>
    <alternativeName>
        <fullName evidence="8">Component of oligomeric Golgi complex 2</fullName>
    </alternativeName>
</protein>
<comment type="caution">
    <text evidence="10">The sequence shown here is derived from an EMBL/GenBank/DDBJ whole genome shotgun (WGS) entry which is preliminary data.</text>
</comment>
<dbReference type="Pfam" id="PF06148">
    <property type="entry name" value="COG2_N"/>
    <property type="match status" value="1"/>
</dbReference>
<keyword evidence="4" id="KW-0813">Transport</keyword>
<dbReference type="GO" id="GO:0015031">
    <property type="term" value="P:protein transport"/>
    <property type="evidence" value="ECO:0007669"/>
    <property type="project" value="UniProtKB-KW"/>
</dbReference>
<name>A0A699YIN6_HAELA</name>
<keyword evidence="5" id="KW-0653">Protein transport</keyword>
<dbReference type="GO" id="GO:0006891">
    <property type="term" value="P:intra-Golgi vesicle-mediated transport"/>
    <property type="evidence" value="ECO:0007669"/>
    <property type="project" value="TreeGrafter"/>
</dbReference>
<dbReference type="PANTHER" id="PTHR12961">
    <property type="entry name" value="CONSERVED OLIGOMERIC GOLGI COMPLEX COMPONENT 2"/>
    <property type="match status" value="1"/>
</dbReference>
<dbReference type="AlphaFoldDB" id="A0A699YIN6"/>
<evidence type="ECO:0000256" key="3">
    <source>
        <dbReference type="ARBA" id="ARBA00020977"/>
    </source>
</evidence>
<keyword evidence="6" id="KW-0333">Golgi apparatus</keyword>
<evidence type="ECO:0000259" key="9">
    <source>
        <dbReference type="Pfam" id="PF06148"/>
    </source>
</evidence>
<evidence type="ECO:0000256" key="7">
    <source>
        <dbReference type="ARBA" id="ARBA00023136"/>
    </source>
</evidence>
<organism evidence="10 11">
    <name type="scientific">Haematococcus lacustris</name>
    <name type="common">Green alga</name>
    <name type="synonym">Haematococcus pluvialis</name>
    <dbReference type="NCBI Taxonomy" id="44745"/>
    <lineage>
        <taxon>Eukaryota</taxon>
        <taxon>Viridiplantae</taxon>
        <taxon>Chlorophyta</taxon>
        <taxon>core chlorophytes</taxon>
        <taxon>Chlorophyceae</taxon>
        <taxon>CS clade</taxon>
        <taxon>Chlamydomonadales</taxon>
        <taxon>Haematococcaceae</taxon>
        <taxon>Haematococcus</taxon>
    </lineage>
</organism>
<evidence type="ECO:0000256" key="5">
    <source>
        <dbReference type="ARBA" id="ARBA00022927"/>
    </source>
</evidence>
<dbReference type="PANTHER" id="PTHR12961:SF0">
    <property type="entry name" value="CONSERVED OLIGOMERIC GOLGI COMPLEX SUBUNIT 2"/>
    <property type="match status" value="1"/>
</dbReference>
<dbReference type="Proteomes" id="UP000485058">
    <property type="component" value="Unassembled WGS sequence"/>
</dbReference>
<dbReference type="GO" id="GO:0007030">
    <property type="term" value="P:Golgi organization"/>
    <property type="evidence" value="ECO:0007669"/>
    <property type="project" value="InterPro"/>
</dbReference>
<sequence>MVQHAGSVLEDGLLAKSGLPVWLNPDRFLAADFEPDACVADLRRFMVEVINEDYSDYVSLSSRLVNVDGAVVRMRKPLCDLKDKLVVVQEAVQGELTALAAGLQRRKEVATARSMLELLQELAHVAGKVDKLLAEPVASNGAGQAAGGTAGQAAPGEADLDARARLLERVAGEVSRLTYQANRGKDLAFVKALEPKVAAARAELSAHLATALEAALLAGSHAAALHCLHAYAELGQAGPAEAAVRKLVVAPAVESVLHDHKAVHTIRMSATATAGREEGLGGLLSKMLARIEQAAGHVLAAALTPQSPLRAFDFLGNALLAEVDMQLAAQLPSTFSPGVPAAFHANFLAAQAFLDKLEQHCQGRTALERLRASPAYSSFAKRWNLSVYFSLLYQEIAGVSGSLKTPSAAAGQTGLHRLKALPQWCCLPVQQLWRR</sequence>
<feature type="domain" description="Conserved oligomeric Golgi complex subunit 2 N-terminal" evidence="9">
    <location>
        <begin position="39"/>
        <end position="75"/>
    </location>
</feature>
<accession>A0A699YIN6</accession>
<evidence type="ECO:0000256" key="8">
    <source>
        <dbReference type="ARBA" id="ARBA00031344"/>
    </source>
</evidence>
<dbReference type="InterPro" id="IPR009316">
    <property type="entry name" value="COG2"/>
</dbReference>
<comment type="subcellular location">
    <subcellularLocation>
        <location evidence="1">Golgi apparatus membrane</location>
        <topology evidence="1">Peripheral membrane protein</topology>
    </subcellularLocation>
</comment>
<reference evidence="10 11" key="1">
    <citation type="submission" date="2020-02" db="EMBL/GenBank/DDBJ databases">
        <title>Draft genome sequence of Haematococcus lacustris strain NIES-144.</title>
        <authorList>
            <person name="Morimoto D."/>
            <person name="Nakagawa S."/>
            <person name="Yoshida T."/>
            <person name="Sawayama S."/>
        </authorList>
    </citation>
    <scope>NUCLEOTIDE SEQUENCE [LARGE SCALE GENOMIC DNA]</scope>
    <source>
        <strain evidence="10 11">NIES-144</strain>
    </source>
</reference>
<evidence type="ECO:0000313" key="11">
    <source>
        <dbReference type="Proteomes" id="UP000485058"/>
    </source>
</evidence>
<dbReference type="GO" id="GO:0017119">
    <property type="term" value="C:Golgi transport complex"/>
    <property type="evidence" value="ECO:0007669"/>
    <property type="project" value="TreeGrafter"/>
</dbReference>
<evidence type="ECO:0000256" key="4">
    <source>
        <dbReference type="ARBA" id="ARBA00022448"/>
    </source>
</evidence>
<comment type="similarity">
    <text evidence="2">Belongs to the COG2 family.</text>
</comment>
<evidence type="ECO:0000313" key="10">
    <source>
        <dbReference type="EMBL" id="GFH07758.1"/>
    </source>
</evidence>
<evidence type="ECO:0000256" key="2">
    <source>
        <dbReference type="ARBA" id="ARBA00007603"/>
    </source>
</evidence>
<proteinExistence type="inferred from homology"/>
<dbReference type="GO" id="GO:0000139">
    <property type="term" value="C:Golgi membrane"/>
    <property type="evidence" value="ECO:0007669"/>
    <property type="project" value="UniProtKB-SubCell"/>
</dbReference>
<keyword evidence="7" id="KW-0472">Membrane</keyword>
<evidence type="ECO:0000256" key="6">
    <source>
        <dbReference type="ARBA" id="ARBA00023034"/>
    </source>
</evidence>
<dbReference type="EMBL" id="BLLF01000113">
    <property type="protein sequence ID" value="GFH07758.1"/>
    <property type="molecule type" value="Genomic_DNA"/>
</dbReference>